<dbReference type="InterPro" id="IPR052242">
    <property type="entry name" value="Mito_3-hydroxyacyl-CoA_DH"/>
</dbReference>
<dbReference type="AlphaFoldDB" id="A0A4Y9ILV0"/>
<evidence type="ECO:0000256" key="5">
    <source>
        <dbReference type="ARBA" id="ARBA00023098"/>
    </source>
</evidence>
<dbReference type="InterPro" id="IPR008927">
    <property type="entry name" value="6-PGluconate_DH-like_C_sf"/>
</dbReference>
<evidence type="ECO:0000256" key="1">
    <source>
        <dbReference type="ARBA" id="ARBA00005005"/>
    </source>
</evidence>
<dbReference type="EC" id="1.1.1.35" evidence="10"/>
<dbReference type="GO" id="GO:0003857">
    <property type="term" value="F:(3S)-3-hydroxyacyl-CoA dehydrogenase (NAD+) activity"/>
    <property type="evidence" value="ECO:0007669"/>
    <property type="project" value="UniProtKB-EC"/>
</dbReference>
<evidence type="ECO:0000256" key="3">
    <source>
        <dbReference type="ARBA" id="ARBA00023002"/>
    </source>
</evidence>
<protein>
    <submittedName>
        <fullName evidence="10">3-hydroxyacyl-CoA dehydrogenase</fullName>
        <ecNumber evidence="10">1.1.1.35</ecNumber>
    </submittedName>
</protein>
<gene>
    <name evidence="10" type="ORF">E4T88_13720</name>
</gene>
<dbReference type="GO" id="GO:0006635">
    <property type="term" value="P:fatty acid beta-oxidation"/>
    <property type="evidence" value="ECO:0007669"/>
    <property type="project" value="TreeGrafter"/>
</dbReference>
<dbReference type="Gene3D" id="1.10.1040.10">
    <property type="entry name" value="N-(1-d-carboxylethyl)-l-norvaline Dehydrogenase, domain 2"/>
    <property type="match status" value="1"/>
</dbReference>
<comment type="caution">
    <text evidence="10">The sequence shown here is derived from an EMBL/GenBank/DDBJ whole genome shotgun (WGS) entry which is preliminary data.</text>
</comment>
<evidence type="ECO:0000259" key="8">
    <source>
        <dbReference type="Pfam" id="PF00725"/>
    </source>
</evidence>
<dbReference type="Pfam" id="PF02737">
    <property type="entry name" value="3HCDH_N"/>
    <property type="match status" value="1"/>
</dbReference>
<keyword evidence="4" id="KW-0520">NAD</keyword>
<organism evidence="10 11">
    <name type="scientific">Dysgonomonas mossii</name>
    <dbReference type="NCBI Taxonomy" id="163665"/>
    <lineage>
        <taxon>Bacteria</taxon>
        <taxon>Pseudomonadati</taxon>
        <taxon>Bacteroidota</taxon>
        <taxon>Bacteroidia</taxon>
        <taxon>Bacteroidales</taxon>
        <taxon>Dysgonomonadaceae</taxon>
        <taxon>Dysgonomonas</taxon>
    </lineage>
</organism>
<dbReference type="EMBL" id="SPPK01000004">
    <property type="protein sequence ID" value="TFU88919.1"/>
    <property type="molecule type" value="Genomic_DNA"/>
</dbReference>
<keyword evidence="2" id="KW-0276">Fatty acid metabolism</keyword>
<dbReference type="SUPFAM" id="SSF48179">
    <property type="entry name" value="6-phosphogluconate dehydrogenase C-terminal domain-like"/>
    <property type="match status" value="1"/>
</dbReference>
<sequence>MNKMSNVTILGGGNMGSQIAFQTAFKGFNVTIYDINVDLYSQGIENLELLRNIYLREAHATEEEMDAAFNNISYSFNLSEAVQDADLTIEAIPENIEIKQKLYTELGRVAPAKTIFTTNSSTMLPSDLMEFTGRPHKFMALHFSNLLFHCNIAEIMKSSETDADSYNTVIEFAKAIGMIPILVKQEQRGYILNSLLMPFMAAATELYLKGVGDIETIDKTWRIATGSPVGPFEIYDIVGINTVYNIAANGDLKAKLFAQYLKDNFIKQGKLGYLSGEGFYKYPKEINITKIKK</sequence>
<feature type="domain" description="3-hydroxyacyl-CoA dehydrogenase NAD binding" evidence="9">
    <location>
        <begin position="6"/>
        <end position="185"/>
    </location>
</feature>
<evidence type="ECO:0000256" key="7">
    <source>
        <dbReference type="PIRSR" id="PIRSR000105-1"/>
    </source>
</evidence>
<feature type="domain" description="3-hydroxyacyl-CoA dehydrogenase C-terminal" evidence="8">
    <location>
        <begin position="189"/>
        <end position="282"/>
    </location>
</feature>
<evidence type="ECO:0000256" key="2">
    <source>
        <dbReference type="ARBA" id="ARBA00022832"/>
    </source>
</evidence>
<dbReference type="InterPro" id="IPR022694">
    <property type="entry name" value="3-OHacyl-CoA_DH"/>
</dbReference>
<dbReference type="GO" id="GO:0070403">
    <property type="term" value="F:NAD+ binding"/>
    <property type="evidence" value="ECO:0007669"/>
    <property type="project" value="InterPro"/>
</dbReference>
<accession>A0A4Y9ILV0</accession>
<dbReference type="PANTHER" id="PTHR43561">
    <property type="match status" value="1"/>
</dbReference>
<evidence type="ECO:0000313" key="10">
    <source>
        <dbReference type="EMBL" id="TFU88919.1"/>
    </source>
</evidence>
<keyword evidence="3 10" id="KW-0560">Oxidoreductase</keyword>
<evidence type="ECO:0000259" key="9">
    <source>
        <dbReference type="Pfam" id="PF02737"/>
    </source>
</evidence>
<dbReference type="PIRSF" id="PIRSF000105">
    <property type="entry name" value="HCDH"/>
    <property type="match status" value="1"/>
</dbReference>
<keyword evidence="5" id="KW-0443">Lipid metabolism</keyword>
<dbReference type="InterPro" id="IPR006176">
    <property type="entry name" value="3-OHacyl-CoA_DH_NAD-bd"/>
</dbReference>
<feature type="site" description="Important for catalytic activity" evidence="7">
    <location>
        <position position="142"/>
    </location>
</feature>
<evidence type="ECO:0000256" key="4">
    <source>
        <dbReference type="ARBA" id="ARBA00023027"/>
    </source>
</evidence>
<name>A0A4Y9ILV0_9BACT</name>
<dbReference type="Proteomes" id="UP000298285">
    <property type="component" value="Unassembled WGS sequence"/>
</dbReference>
<reference evidence="10 11" key="1">
    <citation type="submission" date="2019-03" db="EMBL/GenBank/DDBJ databases">
        <title>Diversity of the mouse oral microbiome.</title>
        <authorList>
            <person name="Joseph S."/>
            <person name="Aduse-Opoku J."/>
            <person name="Curtis M."/>
            <person name="Wade W."/>
            <person name="Hashim A."/>
        </authorList>
    </citation>
    <scope>NUCLEOTIDE SEQUENCE [LARGE SCALE GENOMIC DNA]</scope>
    <source>
        <strain evidence="10 11">P11</strain>
    </source>
</reference>
<dbReference type="InterPro" id="IPR013328">
    <property type="entry name" value="6PGD_dom2"/>
</dbReference>
<dbReference type="RefSeq" id="WP_135106367.1">
    <property type="nucleotide sequence ID" value="NZ_JADGKW010000004.1"/>
</dbReference>
<dbReference type="Gene3D" id="3.40.50.720">
    <property type="entry name" value="NAD(P)-binding Rossmann-like Domain"/>
    <property type="match status" value="1"/>
</dbReference>
<dbReference type="OrthoDB" id="9771883at2"/>
<evidence type="ECO:0000256" key="6">
    <source>
        <dbReference type="ARBA" id="ARBA00049556"/>
    </source>
</evidence>
<evidence type="ECO:0000313" key="11">
    <source>
        <dbReference type="Proteomes" id="UP000298285"/>
    </source>
</evidence>
<proteinExistence type="predicted"/>
<dbReference type="SUPFAM" id="SSF51735">
    <property type="entry name" value="NAD(P)-binding Rossmann-fold domains"/>
    <property type="match status" value="1"/>
</dbReference>
<comment type="pathway">
    <text evidence="1">Lipid metabolism; fatty acid beta-oxidation.</text>
</comment>
<dbReference type="InterPro" id="IPR006108">
    <property type="entry name" value="3HC_DH_C"/>
</dbReference>
<dbReference type="Pfam" id="PF00725">
    <property type="entry name" value="3HCDH"/>
    <property type="match status" value="1"/>
</dbReference>
<comment type="catalytic activity">
    <reaction evidence="6">
        <text>a (3S)-3-hydroxyacyl-CoA + NAD(+) = a 3-oxoacyl-CoA + NADH + H(+)</text>
        <dbReference type="Rhea" id="RHEA:22432"/>
        <dbReference type="ChEBI" id="CHEBI:15378"/>
        <dbReference type="ChEBI" id="CHEBI:57318"/>
        <dbReference type="ChEBI" id="CHEBI:57540"/>
        <dbReference type="ChEBI" id="CHEBI:57945"/>
        <dbReference type="ChEBI" id="CHEBI:90726"/>
        <dbReference type="EC" id="1.1.1.35"/>
    </reaction>
</comment>
<dbReference type="InterPro" id="IPR036291">
    <property type="entry name" value="NAD(P)-bd_dom_sf"/>
</dbReference>
<dbReference type="NCBIfam" id="NF006143">
    <property type="entry name" value="PRK08293.1"/>
    <property type="match status" value="1"/>
</dbReference>
<dbReference type="PANTHER" id="PTHR43561:SF3">
    <property type="entry name" value="HYDROXYACYL-COENZYME A DEHYDROGENASE, MITOCHONDRIAL"/>
    <property type="match status" value="1"/>
</dbReference>